<organism evidence="1 2">
    <name type="scientific">Ancylostoma duodenale</name>
    <dbReference type="NCBI Taxonomy" id="51022"/>
    <lineage>
        <taxon>Eukaryota</taxon>
        <taxon>Metazoa</taxon>
        <taxon>Ecdysozoa</taxon>
        <taxon>Nematoda</taxon>
        <taxon>Chromadorea</taxon>
        <taxon>Rhabditida</taxon>
        <taxon>Rhabditina</taxon>
        <taxon>Rhabditomorpha</taxon>
        <taxon>Strongyloidea</taxon>
        <taxon>Ancylostomatidae</taxon>
        <taxon>Ancylostomatinae</taxon>
        <taxon>Ancylostoma</taxon>
    </lineage>
</organism>
<keyword evidence="2" id="KW-1185">Reference proteome</keyword>
<evidence type="ECO:0000313" key="1">
    <source>
        <dbReference type="EMBL" id="KIH47185.1"/>
    </source>
</evidence>
<accession>A0A0C2FF13</accession>
<sequence length="80" mass="9325">MLEYLEKFMHAYPASDSIRISVEMACINGNEECSDLGRPLHLNGFWIGRLRLGQYETRNPFLMFTETHHYMLKCGTSHTN</sequence>
<evidence type="ECO:0000313" key="2">
    <source>
        <dbReference type="Proteomes" id="UP000054047"/>
    </source>
</evidence>
<protein>
    <submittedName>
        <fullName evidence="1">Uncharacterized protein</fullName>
    </submittedName>
</protein>
<dbReference type="Proteomes" id="UP000054047">
    <property type="component" value="Unassembled WGS sequence"/>
</dbReference>
<proteinExistence type="predicted"/>
<gene>
    <name evidence="1" type="ORF">ANCDUO_22755</name>
</gene>
<dbReference type="AlphaFoldDB" id="A0A0C2FF13"/>
<name>A0A0C2FF13_9BILA</name>
<dbReference type="EMBL" id="KN768035">
    <property type="protein sequence ID" value="KIH47185.1"/>
    <property type="molecule type" value="Genomic_DNA"/>
</dbReference>
<reference evidence="1 2" key="1">
    <citation type="submission" date="2013-12" db="EMBL/GenBank/DDBJ databases">
        <title>Draft genome of the parsitic nematode Ancylostoma duodenale.</title>
        <authorList>
            <person name="Mitreva M."/>
        </authorList>
    </citation>
    <scope>NUCLEOTIDE SEQUENCE [LARGE SCALE GENOMIC DNA]</scope>
    <source>
        <strain evidence="1 2">Zhejiang</strain>
    </source>
</reference>